<dbReference type="RefSeq" id="WP_268780600.1">
    <property type="nucleotide sequence ID" value="NZ_JAPRAT010000023.1"/>
</dbReference>
<evidence type="ECO:0000256" key="1">
    <source>
        <dbReference type="SAM" id="Phobius"/>
    </source>
</evidence>
<organism evidence="2 3">
    <name type="scientific">Natronobacillus azotifigens</name>
    <dbReference type="NCBI Taxonomy" id="472978"/>
    <lineage>
        <taxon>Bacteria</taxon>
        <taxon>Bacillati</taxon>
        <taxon>Bacillota</taxon>
        <taxon>Bacilli</taxon>
        <taxon>Bacillales</taxon>
        <taxon>Bacillaceae</taxon>
        <taxon>Natronobacillus</taxon>
    </lineage>
</organism>
<feature type="transmembrane region" description="Helical" evidence="1">
    <location>
        <begin position="6"/>
        <end position="23"/>
    </location>
</feature>
<protein>
    <submittedName>
        <fullName evidence="2">Uncharacterized protein</fullName>
    </submittedName>
</protein>
<keyword evidence="1" id="KW-0812">Transmembrane</keyword>
<gene>
    <name evidence="2" type="ORF">OWO01_11495</name>
</gene>
<feature type="transmembrane region" description="Helical" evidence="1">
    <location>
        <begin position="30"/>
        <end position="49"/>
    </location>
</feature>
<dbReference type="Proteomes" id="UP001084197">
    <property type="component" value="Unassembled WGS sequence"/>
</dbReference>
<keyword evidence="3" id="KW-1185">Reference proteome</keyword>
<dbReference type="EMBL" id="JAPRAT010000023">
    <property type="protein sequence ID" value="MCZ0703835.1"/>
    <property type="molecule type" value="Genomic_DNA"/>
</dbReference>
<accession>A0A9J6RER4</accession>
<dbReference type="AlphaFoldDB" id="A0A9J6RER4"/>
<name>A0A9J6RER4_9BACI</name>
<evidence type="ECO:0000313" key="2">
    <source>
        <dbReference type="EMBL" id="MCZ0703835.1"/>
    </source>
</evidence>
<proteinExistence type="predicted"/>
<keyword evidence="1" id="KW-1133">Transmembrane helix</keyword>
<sequence>MTIFDIFVLLILGVIMLVVGIIVKKKWLRILSIIPLAISVFQLVLLIGMGK</sequence>
<keyword evidence="1" id="KW-0472">Membrane</keyword>
<evidence type="ECO:0000313" key="3">
    <source>
        <dbReference type="Proteomes" id="UP001084197"/>
    </source>
</evidence>
<reference evidence="2" key="1">
    <citation type="submission" date="2022-11" db="EMBL/GenBank/DDBJ databases">
        <title>WGS of Natronobacillus azotifigens 24KS-1, an anaerobic diazotrophic haloalkaliphile from soda-rich habitats.</title>
        <authorList>
            <person name="Sorokin D.Y."/>
            <person name="Merkel A.Y."/>
        </authorList>
    </citation>
    <scope>NUCLEOTIDE SEQUENCE</scope>
    <source>
        <strain evidence="2">24KS-1</strain>
    </source>
</reference>
<comment type="caution">
    <text evidence="2">The sequence shown here is derived from an EMBL/GenBank/DDBJ whole genome shotgun (WGS) entry which is preliminary data.</text>
</comment>